<dbReference type="InterPro" id="IPR013783">
    <property type="entry name" value="Ig-like_fold"/>
</dbReference>
<dbReference type="InterPro" id="IPR011162">
    <property type="entry name" value="MHC_I/II-like_Ag-recog"/>
</dbReference>
<keyword evidence="9" id="KW-1015">Disulfide bond</keyword>
<dbReference type="Pfam" id="PF18804">
    <property type="entry name" value="CxC3"/>
    <property type="match status" value="1"/>
</dbReference>
<evidence type="ECO:0000256" key="5">
    <source>
        <dbReference type="ARBA" id="ARBA00022859"/>
    </source>
</evidence>
<accession>A0A3N0XJY0</accession>
<evidence type="ECO:0000256" key="11">
    <source>
        <dbReference type="ARBA" id="ARBA00023182"/>
    </source>
</evidence>
<dbReference type="Gene3D" id="3.10.320.10">
    <property type="entry name" value="Class II Histocompatibility Antigen, M Beta Chain, Chain B, domain 1"/>
    <property type="match status" value="1"/>
</dbReference>
<dbReference type="InterPro" id="IPR014745">
    <property type="entry name" value="MHC_II_a/b_N"/>
</dbReference>
<dbReference type="OrthoDB" id="8925804at2759"/>
<dbReference type="InterPro" id="IPR007110">
    <property type="entry name" value="Ig-like_dom"/>
</dbReference>
<evidence type="ECO:0000256" key="4">
    <source>
        <dbReference type="ARBA" id="ARBA00022729"/>
    </source>
</evidence>
<dbReference type="Proteomes" id="UP000281406">
    <property type="component" value="Unassembled WGS sequence"/>
</dbReference>
<keyword evidence="8" id="KW-0472">Membrane</keyword>
<dbReference type="PROSITE" id="PS50835">
    <property type="entry name" value="IG_LIKE"/>
    <property type="match status" value="1"/>
</dbReference>
<dbReference type="Pfam" id="PF07654">
    <property type="entry name" value="C1-set"/>
    <property type="match status" value="1"/>
</dbReference>
<evidence type="ECO:0000256" key="9">
    <source>
        <dbReference type="ARBA" id="ARBA00023157"/>
    </source>
</evidence>
<keyword evidence="10" id="KW-0325">Glycoprotein</keyword>
<comment type="caution">
    <text evidence="14">The sequence shown here is derived from an EMBL/GenBank/DDBJ whole genome shotgun (WGS) entry which is preliminary data.</text>
</comment>
<keyword evidence="6" id="KW-1133">Transmembrane helix</keyword>
<dbReference type="InterPro" id="IPR050160">
    <property type="entry name" value="MHC/Immunoglobulin"/>
</dbReference>
<evidence type="ECO:0000259" key="13">
    <source>
        <dbReference type="PROSITE" id="PS50835"/>
    </source>
</evidence>
<proteinExistence type="inferred from homology"/>
<dbReference type="AlphaFoldDB" id="A0A3N0XJY0"/>
<dbReference type="GO" id="GO:0042613">
    <property type="term" value="C:MHC class II protein complex"/>
    <property type="evidence" value="ECO:0007669"/>
    <property type="project" value="UniProtKB-KW"/>
</dbReference>
<dbReference type="InterPro" id="IPR040564">
    <property type="entry name" value="CxC3-like"/>
</dbReference>
<sequence>MFYDAQSFSVEHEAFEYAACSDIEEEYYIGYDEEEVGHVDFKQKRGVPTLPDFAGNITFPGIYAIGADAIVGCKRDLPVFIKIFKSLPLEIDLDAPQTSIYPKDDVQLGVQNTLICHVTGFYPPSVNISWTKNNVNVTEGMSLSQYRPRTDNSFNIFSTLKFTPAEGDIYSCTVNHKALQGQPQTKIWACDFSTHEALVLHNRASMVEGFFRNLPPSTFVQEDEGGKFSYNEKGRYNLFLPSINCSCGKTLPVTISDLVESGYWPATVNFETMYMVDLFATYE</sequence>
<evidence type="ECO:0000256" key="10">
    <source>
        <dbReference type="ARBA" id="ARBA00023180"/>
    </source>
</evidence>
<evidence type="ECO:0000256" key="2">
    <source>
        <dbReference type="ARBA" id="ARBA00007394"/>
    </source>
</evidence>
<keyword evidence="11" id="KW-0491">MHC II</keyword>
<dbReference type="InterPro" id="IPR003597">
    <property type="entry name" value="Ig_C1-set"/>
</dbReference>
<comment type="subcellular location">
    <subcellularLocation>
        <location evidence="1">Membrane</location>
        <topology evidence="1">Single-pass type I membrane protein</topology>
    </subcellularLocation>
</comment>
<dbReference type="SMART" id="SM00920">
    <property type="entry name" value="MHC_II_alpha"/>
    <property type="match status" value="1"/>
</dbReference>
<organism evidence="14 15">
    <name type="scientific">Anabarilius grahami</name>
    <name type="common">Kanglang fish</name>
    <name type="synonym">Barilius grahami</name>
    <dbReference type="NCBI Taxonomy" id="495550"/>
    <lineage>
        <taxon>Eukaryota</taxon>
        <taxon>Metazoa</taxon>
        <taxon>Chordata</taxon>
        <taxon>Craniata</taxon>
        <taxon>Vertebrata</taxon>
        <taxon>Euteleostomi</taxon>
        <taxon>Actinopterygii</taxon>
        <taxon>Neopterygii</taxon>
        <taxon>Teleostei</taxon>
        <taxon>Ostariophysi</taxon>
        <taxon>Cypriniformes</taxon>
        <taxon>Xenocyprididae</taxon>
        <taxon>Xenocypridinae</taxon>
        <taxon>Xenocypridinae incertae sedis</taxon>
        <taxon>Anabarilius</taxon>
    </lineage>
</organism>
<evidence type="ECO:0000256" key="12">
    <source>
        <dbReference type="ARBA" id="ARBA00023319"/>
    </source>
</evidence>
<dbReference type="SMART" id="SM00407">
    <property type="entry name" value="IGc1"/>
    <property type="match status" value="1"/>
</dbReference>
<dbReference type="InterPro" id="IPR001003">
    <property type="entry name" value="MHC_II_a_N"/>
</dbReference>
<evidence type="ECO:0000256" key="3">
    <source>
        <dbReference type="ARBA" id="ARBA00022692"/>
    </source>
</evidence>
<dbReference type="InterPro" id="IPR036179">
    <property type="entry name" value="Ig-like_dom_sf"/>
</dbReference>
<evidence type="ECO:0000256" key="1">
    <source>
        <dbReference type="ARBA" id="ARBA00004479"/>
    </source>
</evidence>
<dbReference type="Gene3D" id="2.60.40.10">
    <property type="entry name" value="Immunoglobulins"/>
    <property type="match status" value="1"/>
</dbReference>
<name>A0A3N0XJY0_ANAGA</name>
<dbReference type="GO" id="GO:0002504">
    <property type="term" value="P:antigen processing and presentation of peptide or polysaccharide antigen via MHC class II"/>
    <property type="evidence" value="ECO:0007669"/>
    <property type="project" value="UniProtKB-KW"/>
</dbReference>
<dbReference type="SUPFAM" id="SSF54452">
    <property type="entry name" value="MHC antigen-recognition domain"/>
    <property type="match status" value="1"/>
</dbReference>
<dbReference type="PANTHER" id="PTHR19944">
    <property type="entry name" value="MHC CLASS II-RELATED"/>
    <property type="match status" value="1"/>
</dbReference>
<keyword evidence="4" id="KW-0732">Signal</keyword>
<dbReference type="PROSITE" id="PS00290">
    <property type="entry name" value="IG_MHC"/>
    <property type="match status" value="1"/>
</dbReference>
<dbReference type="EMBL" id="RJVU01073134">
    <property type="protein sequence ID" value="ROI26659.1"/>
    <property type="molecule type" value="Genomic_DNA"/>
</dbReference>
<dbReference type="PANTHER" id="PTHR19944:SF86">
    <property type="entry name" value="HLA CLASS II HISTOCOMPATIBILITY ANTIGEN, DR ALPHA CHAIN"/>
    <property type="match status" value="1"/>
</dbReference>
<evidence type="ECO:0000256" key="7">
    <source>
        <dbReference type="ARBA" id="ARBA00023130"/>
    </source>
</evidence>
<evidence type="ECO:0000313" key="15">
    <source>
        <dbReference type="Proteomes" id="UP000281406"/>
    </source>
</evidence>
<gene>
    <name evidence="14" type="ORF">DPX16_21602</name>
</gene>
<keyword evidence="7" id="KW-1064">Adaptive immunity</keyword>
<reference evidence="14 15" key="1">
    <citation type="submission" date="2018-10" db="EMBL/GenBank/DDBJ databases">
        <title>Genome assembly for a Yunnan-Guizhou Plateau 3E fish, Anabarilius grahami (Regan), and its evolutionary and genetic applications.</title>
        <authorList>
            <person name="Jiang W."/>
        </authorList>
    </citation>
    <scope>NUCLEOTIDE SEQUENCE [LARGE SCALE GENOMIC DNA]</scope>
    <source>
        <strain evidence="14">AG-KIZ</strain>
        <tissue evidence="14">Muscle</tissue>
    </source>
</reference>
<evidence type="ECO:0000256" key="6">
    <source>
        <dbReference type="ARBA" id="ARBA00022989"/>
    </source>
</evidence>
<dbReference type="InterPro" id="IPR003006">
    <property type="entry name" value="Ig/MHC_CS"/>
</dbReference>
<dbReference type="Pfam" id="PF00993">
    <property type="entry name" value="MHC_II_alpha"/>
    <property type="match status" value="1"/>
</dbReference>
<keyword evidence="12" id="KW-0393">Immunoglobulin domain</keyword>
<dbReference type="SUPFAM" id="SSF48726">
    <property type="entry name" value="Immunoglobulin"/>
    <property type="match status" value="1"/>
</dbReference>
<dbReference type="GO" id="GO:0002250">
    <property type="term" value="P:adaptive immune response"/>
    <property type="evidence" value="ECO:0007669"/>
    <property type="project" value="UniProtKB-KW"/>
</dbReference>
<keyword evidence="5" id="KW-0391">Immunity</keyword>
<keyword evidence="15" id="KW-1185">Reference proteome</keyword>
<keyword evidence="3" id="KW-0812">Transmembrane</keyword>
<feature type="domain" description="Ig-like" evidence="13">
    <location>
        <begin position="96"/>
        <end position="189"/>
    </location>
</feature>
<evidence type="ECO:0000256" key="8">
    <source>
        <dbReference type="ARBA" id="ARBA00023136"/>
    </source>
</evidence>
<protein>
    <submittedName>
        <fullName evidence="14">HLA class II histocompatibility antigen, DP alpha 1 chain</fullName>
    </submittedName>
</protein>
<dbReference type="CDD" id="cd05767">
    <property type="entry name" value="IgC1_MHC_II_alpha"/>
    <property type="match status" value="1"/>
</dbReference>
<comment type="similarity">
    <text evidence="2">Belongs to the MHC class II family.</text>
</comment>
<evidence type="ECO:0000313" key="14">
    <source>
        <dbReference type="EMBL" id="ROI26659.1"/>
    </source>
</evidence>